<keyword evidence="1" id="KW-0472">Membrane</keyword>
<dbReference type="Pfam" id="PF02405">
    <property type="entry name" value="MlaE"/>
    <property type="match status" value="1"/>
</dbReference>
<sequence>MVGNFPIAANLISFFTEIGALSHFAGRFFKELFSRPFEFREFLRQCYQMGNKSLVLVGITGFILGLVFTLQSRPTLLEFG</sequence>
<dbReference type="RefSeq" id="WP_209310067.1">
    <property type="nucleotide sequence ID" value="NZ_JAAVJR010000503.1"/>
</dbReference>
<feature type="transmembrane region" description="Helical" evidence="1">
    <location>
        <begin position="50"/>
        <end position="70"/>
    </location>
</feature>
<dbReference type="EMBL" id="JAAVJR010000503">
    <property type="protein sequence ID" value="NJW54793.1"/>
    <property type="molecule type" value="Genomic_DNA"/>
</dbReference>
<evidence type="ECO:0000313" key="3">
    <source>
        <dbReference type="Proteomes" id="UP000703674"/>
    </source>
</evidence>
<gene>
    <name evidence="2" type="ORF">HC175_17925</name>
</gene>
<accession>A0ABX1D6H0</accession>
<keyword evidence="1" id="KW-1133">Transmembrane helix</keyword>
<reference evidence="2 3" key="1">
    <citation type="submission" date="2020-03" db="EMBL/GenBank/DDBJ databases">
        <title>Salinimicrobium sp. nov, isolated from SCS.</title>
        <authorList>
            <person name="Cao W.R."/>
        </authorList>
    </citation>
    <scope>NUCLEOTIDE SEQUENCE [LARGE SCALE GENOMIC DNA]</scope>
    <source>
        <strain evidence="3">J15B91</strain>
    </source>
</reference>
<proteinExistence type="predicted"/>
<organism evidence="2 3">
    <name type="scientific">Salinimicrobium oceani</name>
    <dbReference type="NCBI Taxonomy" id="2722702"/>
    <lineage>
        <taxon>Bacteria</taxon>
        <taxon>Pseudomonadati</taxon>
        <taxon>Bacteroidota</taxon>
        <taxon>Flavobacteriia</taxon>
        <taxon>Flavobacteriales</taxon>
        <taxon>Flavobacteriaceae</taxon>
        <taxon>Salinimicrobium</taxon>
    </lineage>
</organism>
<name>A0ABX1D6H0_9FLAO</name>
<feature type="non-terminal residue" evidence="2">
    <location>
        <position position="80"/>
    </location>
</feature>
<dbReference type="Proteomes" id="UP000703674">
    <property type="component" value="Unassembled WGS sequence"/>
</dbReference>
<evidence type="ECO:0000313" key="2">
    <source>
        <dbReference type="EMBL" id="NJW54793.1"/>
    </source>
</evidence>
<dbReference type="InterPro" id="IPR030802">
    <property type="entry name" value="Permease_MalE"/>
</dbReference>
<keyword evidence="1" id="KW-0812">Transmembrane</keyword>
<comment type="caution">
    <text evidence="2">The sequence shown here is derived from an EMBL/GenBank/DDBJ whole genome shotgun (WGS) entry which is preliminary data.</text>
</comment>
<protein>
    <submittedName>
        <fullName evidence="2">ABC transporter permease</fullName>
    </submittedName>
</protein>
<keyword evidence="3" id="KW-1185">Reference proteome</keyword>
<evidence type="ECO:0000256" key="1">
    <source>
        <dbReference type="SAM" id="Phobius"/>
    </source>
</evidence>